<keyword evidence="6" id="KW-0732">Signal</keyword>
<dbReference type="Gene3D" id="3.40.30.10">
    <property type="entry name" value="Glutaredoxin"/>
    <property type="match status" value="1"/>
</dbReference>
<gene>
    <name evidence="8" type="ORF">GCM10009867_15200</name>
</gene>
<dbReference type="Proteomes" id="UP001501326">
    <property type="component" value="Unassembled WGS sequence"/>
</dbReference>
<dbReference type="InterPro" id="IPR013766">
    <property type="entry name" value="Thioredoxin_domain"/>
</dbReference>
<organism evidence="8 9">
    <name type="scientific">Pedococcus aerophilus</name>
    <dbReference type="NCBI Taxonomy" id="436356"/>
    <lineage>
        <taxon>Bacteria</taxon>
        <taxon>Bacillati</taxon>
        <taxon>Actinomycetota</taxon>
        <taxon>Actinomycetes</taxon>
        <taxon>Micrococcales</taxon>
        <taxon>Intrasporangiaceae</taxon>
        <taxon>Pedococcus</taxon>
    </lineage>
</organism>
<keyword evidence="3" id="KW-0735">Signal-anchor</keyword>
<dbReference type="PROSITE" id="PS00194">
    <property type="entry name" value="THIOREDOXIN_1"/>
    <property type="match status" value="1"/>
</dbReference>
<evidence type="ECO:0000256" key="2">
    <source>
        <dbReference type="ARBA" id="ARBA00022748"/>
    </source>
</evidence>
<evidence type="ECO:0000313" key="9">
    <source>
        <dbReference type="Proteomes" id="UP001501326"/>
    </source>
</evidence>
<evidence type="ECO:0000259" key="7">
    <source>
        <dbReference type="PROSITE" id="PS51352"/>
    </source>
</evidence>
<feature type="domain" description="Thioredoxin" evidence="7">
    <location>
        <begin position="35"/>
        <end position="203"/>
    </location>
</feature>
<evidence type="ECO:0000256" key="6">
    <source>
        <dbReference type="SAM" id="SignalP"/>
    </source>
</evidence>
<dbReference type="SUPFAM" id="SSF52833">
    <property type="entry name" value="Thioredoxin-like"/>
    <property type="match status" value="1"/>
</dbReference>
<evidence type="ECO:0000256" key="5">
    <source>
        <dbReference type="ARBA" id="ARBA00023284"/>
    </source>
</evidence>
<dbReference type="PANTHER" id="PTHR42852">
    <property type="entry name" value="THIOL:DISULFIDE INTERCHANGE PROTEIN DSBE"/>
    <property type="match status" value="1"/>
</dbReference>
<dbReference type="PROSITE" id="PS51257">
    <property type="entry name" value="PROKAR_LIPOPROTEIN"/>
    <property type="match status" value="1"/>
</dbReference>
<accession>A0ABN3UKJ4</accession>
<dbReference type="InterPro" id="IPR050553">
    <property type="entry name" value="Thioredoxin_ResA/DsbE_sf"/>
</dbReference>
<keyword evidence="3" id="KW-0812">Transmembrane</keyword>
<feature type="signal peptide" evidence="6">
    <location>
        <begin position="1"/>
        <end position="31"/>
    </location>
</feature>
<name>A0ABN3UKJ4_9MICO</name>
<keyword evidence="2" id="KW-0201">Cytochrome c-type biogenesis</keyword>
<dbReference type="RefSeq" id="WP_344191775.1">
    <property type="nucleotide sequence ID" value="NZ_BAAARN010000001.1"/>
</dbReference>
<proteinExistence type="predicted"/>
<feature type="chain" id="PRO_5046609604" evidence="6">
    <location>
        <begin position="32"/>
        <end position="205"/>
    </location>
</feature>
<evidence type="ECO:0000256" key="4">
    <source>
        <dbReference type="ARBA" id="ARBA00023157"/>
    </source>
</evidence>
<dbReference type="InterPro" id="IPR000866">
    <property type="entry name" value="AhpC/TSA"/>
</dbReference>
<comment type="caution">
    <text evidence="8">The sequence shown here is derived from an EMBL/GenBank/DDBJ whole genome shotgun (WGS) entry which is preliminary data.</text>
</comment>
<protein>
    <submittedName>
        <fullName evidence="8">TlpA disulfide reductase family protein</fullName>
    </submittedName>
</protein>
<dbReference type="CDD" id="cd02966">
    <property type="entry name" value="TlpA_like_family"/>
    <property type="match status" value="1"/>
</dbReference>
<dbReference type="Pfam" id="PF00578">
    <property type="entry name" value="AhpC-TSA"/>
    <property type="match status" value="1"/>
</dbReference>
<dbReference type="PROSITE" id="PS51352">
    <property type="entry name" value="THIOREDOXIN_2"/>
    <property type="match status" value="1"/>
</dbReference>
<reference evidence="8 9" key="1">
    <citation type="journal article" date="2019" name="Int. J. Syst. Evol. Microbiol.">
        <title>The Global Catalogue of Microorganisms (GCM) 10K type strain sequencing project: providing services to taxonomists for standard genome sequencing and annotation.</title>
        <authorList>
            <consortium name="The Broad Institute Genomics Platform"/>
            <consortium name="The Broad Institute Genome Sequencing Center for Infectious Disease"/>
            <person name="Wu L."/>
            <person name="Ma J."/>
        </authorList>
    </citation>
    <scope>NUCLEOTIDE SEQUENCE [LARGE SCALE GENOMIC DNA]</scope>
    <source>
        <strain evidence="8 9">JCM 16378</strain>
    </source>
</reference>
<evidence type="ECO:0000313" key="8">
    <source>
        <dbReference type="EMBL" id="GAA2734652.1"/>
    </source>
</evidence>
<keyword evidence="5" id="KW-0676">Redox-active center</keyword>
<keyword evidence="4" id="KW-1015">Disulfide bond</keyword>
<dbReference type="PANTHER" id="PTHR42852:SF6">
    <property type="entry name" value="THIOL:DISULFIDE INTERCHANGE PROTEIN DSBE"/>
    <property type="match status" value="1"/>
</dbReference>
<keyword evidence="9" id="KW-1185">Reference proteome</keyword>
<dbReference type="InterPro" id="IPR017937">
    <property type="entry name" value="Thioredoxin_CS"/>
</dbReference>
<evidence type="ECO:0000256" key="1">
    <source>
        <dbReference type="ARBA" id="ARBA00004196"/>
    </source>
</evidence>
<dbReference type="EMBL" id="BAAARN010000001">
    <property type="protein sequence ID" value="GAA2734652.1"/>
    <property type="molecule type" value="Genomic_DNA"/>
</dbReference>
<sequence>MSPTFLRTPRVARASALLAVPVLALSLAACSEDPNSIAAQAKSGSRQGYISGDGTVETIAAAKRNKPLELSGKTLEDQPWSVADQAGKVVVLNVWASWCPPCEKEAPELKDAAEKISAAGKPVVFMGINTRDNPSSAIATAKRQGIPYPSLDDQDGTMILALQGKAPSPPVTLVLDPTGRIAARVVGEVTSSTLTGLVDDVLAEK</sequence>
<comment type="subcellular location">
    <subcellularLocation>
        <location evidence="1">Cell envelope</location>
    </subcellularLocation>
</comment>
<evidence type="ECO:0000256" key="3">
    <source>
        <dbReference type="ARBA" id="ARBA00022968"/>
    </source>
</evidence>
<dbReference type="InterPro" id="IPR036249">
    <property type="entry name" value="Thioredoxin-like_sf"/>
</dbReference>